<keyword evidence="8" id="KW-0653">Protein transport</keyword>
<keyword evidence="11" id="KW-0449">Lipoprotein</keyword>
<dbReference type="Pfam" id="PF00071">
    <property type="entry name" value="Ras"/>
    <property type="match status" value="1"/>
</dbReference>
<sequence length="91" mass="10297">MTSRKKVLLKVIILGDSGVGKTSLMNQYVNKKFSNQYKATIGADFLTKEVMVDDRLVTMQETEVELYNEFPEPIKLDRNDRAKTSADSCSC</sequence>
<evidence type="ECO:0000256" key="11">
    <source>
        <dbReference type="ARBA" id="ARBA00023288"/>
    </source>
</evidence>
<protein>
    <submittedName>
        <fullName evidence="13">Ras-related protein rab7-like</fullName>
    </submittedName>
</protein>
<dbReference type="GO" id="GO:0090385">
    <property type="term" value="P:phagosome-lysosome fusion"/>
    <property type="evidence" value="ECO:0007669"/>
    <property type="project" value="TreeGrafter"/>
</dbReference>
<evidence type="ECO:0000256" key="8">
    <source>
        <dbReference type="ARBA" id="ARBA00022927"/>
    </source>
</evidence>
<dbReference type="GO" id="GO:0031902">
    <property type="term" value="C:late endosome membrane"/>
    <property type="evidence" value="ECO:0007669"/>
    <property type="project" value="UniProtKB-SubCell"/>
</dbReference>
<evidence type="ECO:0000256" key="7">
    <source>
        <dbReference type="ARBA" id="ARBA00022753"/>
    </source>
</evidence>
<dbReference type="InterPro" id="IPR001806">
    <property type="entry name" value="Small_GTPase"/>
</dbReference>
<dbReference type="PROSITE" id="PS51419">
    <property type="entry name" value="RAB"/>
    <property type="match status" value="1"/>
</dbReference>
<evidence type="ECO:0000256" key="6">
    <source>
        <dbReference type="ARBA" id="ARBA00022741"/>
    </source>
</evidence>
<evidence type="ECO:0000256" key="4">
    <source>
        <dbReference type="ARBA" id="ARBA00022448"/>
    </source>
</evidence>
<keyword evidence="9" id="KW-0342">GTP-binding</keyword>
<reference evidence="13" key="2">
    <citation type="submission" date="2025-09" db="UniProtKB">
        <authorList>
            <consortium name="Ensembl"/>
        </authorList>
    </citation>
    <scope>IDENTIFICATION</scope>
</reference>
<dbReference type="GO" id="GO:0005765">
    <property type="term" value="C:lysosomal membrane"/>
    <property type="evidence" value="ECO:0007669"/>
    <property type="project" value="UniProtKB-SubCell"/>
</dbReference>
<evidence type="ECO:0000256" key="9">
    <source>
        <dbReference type="ARBA" id="ARBA00023134"/>
    </source>
</evidence>
<keyword evidence="12" id="KW-0636">Prenylation</keyword>
<dbReference type="Ensembl" id="ENSMAMT00000062577.1">
    <property type="protein sequence ID" value="ENSMAMP00000038631.1"/>
    <property type="gene ID" value="ENSMAMG00000023962.2"/>
</dbReference>
<keyword evidence="5" id="KW-0488">Methylation</keyword>
<dbReference type="PANTHER" id="PTHR47981">
    <property type="entry name" value="RAB FAMILY"/>
    <property type="match status" value="1"/>
</dbReference>
<evidence type="ECO:0000256" key="12">
    <source>
        <dbReference type="ARBA" id="ARBA00023289"/>
    </source>
</evidence>
<evidence type="ECO:0000256" key="1">
    <source>
        <dbReference type="ARBA" id="ARBA00004414"/>
    </source>
</evidence>
<proteinExistence type="inferred from homology"/>
<dbReference type="GO" id="GO:0003924">
    <property type="term" value="F:GTPase activity"/>
    <property type="evidence" value="ECO:0007669"/>
    <property type="project" value="InterPro"/>
</dbReference>
<keyword evidence="6" id="KW-0547">Nucleotide-binding</keyword>
<dbReference type="FunFam" id="3.40.50.300:FF:001289">
    <property type="entry name" value="RAB7a, member RAS oncogene family"/>
    <property type="match status" value="1"/>
</dbReference>
<evidence type="ECO:0000256" key="2">
    <source>
        <dbReference type="ARBA" id="ARBA00004656"/>
    </source>
</evidence>
<dbReference type="GO" id="GO:0015031">
    <property type="term" value="P:protein transport"/>
    <property type="evidence" value="ECO:0007669"/>
    <property type="project" value="UniProtKB-KW"/>
</dbReference>
<evidence type="ECO:0000256" key="10">
    <source>
        <dbReference type="ARBA" id="ARBA00023136"/>
    </source>
</evidence>
<evidence type="ECO:0000313" key="14">
    <source>
        <dbReference type="Proteomes" id="UP000261640"/>
    </source>
</evidence>
<name>A0A7N8WQ01_9TELE</name>
<organism evidence="13 14">
    <name type="scientific">Mastacembelus armatus</name>
    <name type="common">zig-zag eel</name>
    <dbReference type="NCBI Taxonomy" id="205130"/>
    <lineage>
        <taxon>Eukaryota</taxon>
        <taxon>Metazoa</taxon>
        <taxon>Chordata</taxon>
        <taxon>Craniata</taxon>
        <taxon>Vertebrata</taxon>
        <taxon>Euteleostomi</taxon>
        <taxon>Actinopterygii</taxon>
        <taxon>Neopterygii</taxon>
        <taxon>Teleostei</taxon>
        <taxon>Neoteleostei</taxon>
        <taxon>Acanthomorphata</taxon>
        <taxon>Anabantaria</taxon>
        <taxon>Synbranchiformes</taxon>
        <taxon>Mastacembelidae</taxon>
        <taxon>Mastacembelus</taxon>
    </lineage>
</organism>
<dbReference type="SUPFAM" id="SSF52540">
    <property type="entry name" value="P-loop containing nucleoside triphosphate hydrolases"/>
    <property type="match status" value="1"/>
</dbReference>
<dbReference type="InterPro" id="IPR027417">
    <property type="entry name" value="P-loop_NTPase"/>
</dbReference>
<dbReference type="GO" id="GO:0045335">
    <property type="term" value="C:phagocytic vesicle"/>
    <property type="evidence" value="ECO:0007669"/>
    <property type="project" value="TreeGrafter"/>
</dbReference>
<dbReference type="Proteomes" id="UP000261640">
    <property type="component" value="Unplaced"/>
</dbReference>
<keyword evidence="10" id="KW-0472">Membrane</keyword>
<dbReference type="AlphaFoldDB" id="A0A7N8WQ01"/>
<keyword evidence="14" id="KW-1185">Reference proteome</keyword>
<comment type="subcellular location">
    <subcellularLocation>
        <location evidence="1">Late endosome membrane</location>
    </subcellularLocation>
    <subcellularLocation>
        <location evidence="2">Lysosome membrane</location>
    </subcellularLocation>
</comment>
<dbReference type="PANTHER" id="PTHR47981:SF13">
    <property type="entry name" value="RAS-RELATED PROTEIN RAB-7A"/>
    <property type="match status" value="1"/>
</dbReference>
<dbReference type="Gene3D" id="3.40.50.300">
    <property type="entry name" value="P-loop containing nucleotide triphosphate hydrolases"/>
    <property type="match status" value="1"/>
</dbReference>
<evidence type="ECO:0000256" key="5">
    <source>
        <dbReference type="ARBA" id="ARBA00022481"/>
    </source>
</evidence>
<evidence type="ECO:0000313" key="13">
    <source>
        <dbReference type="Ensembl" id="ENSMAMP00000038631.1"/>
    </source>
</evidence>
<dbReference type="GeneTree" id="ENSGT00940000155864"/>
<accession>A0A7N8WQ01</accession>
<dbReference type="GO" id="GO:0005525">
    <property type="term" value="F:GTP binding"/>
    <property type="evidence" value="ECO:0007669"/>
    <property type="project" value="UniProtKB-KW"/>
</dbReference>
<dbReference type="SMART" id="SM00175">
    <property type="entry name" value="RAB"/>
    <property type="match status" value="1"/>
</dbReference>
<keyword evidence="4" id="KW-0813">Transport</keyword>
<dbReference type="PRINTS" id="PR00449">
    <property type="entry name" value="RASTRNSFRMNG"/>
</dbReference>
<dbReference type="GO" id="GO:0008333">
    <property type="term" value="P:endosome to lysosome transport"/>
    <property type="evidence" value="ECO:0007669"/>
    <property type="project" value="TreeGrafter"/>
</dbReference>
<evidence type="ECO:0000256" key="3">
    <source>
        <dbReference type="ARBA" id="ARBA00006270"/>
    </source>
</evidence>
<comment type="similarity">
    <text evidence="3">Belongs to the small GTPase superfamily. Rab family.</text>
</comment>
<keyword evidence="7" id="KW-0967">Endosome</keyword>
<reference evidence="13" key="1">
    <citation type="submission" date="2025-08" db="UniProtKB">
        <authorList>
            <consortium name="Ensembl"/>
        </authorList>
    </citation>
    <scope>IDENTIFICATION</scope>
</reference>